<feature type="compositionally biased region" description="Polar residues" evidence="1">
    <location>
        <begin position="63"/>
        <end position="73"/>
    </location>
</feature>
<dbReference type="AlphaFoldDB" id="A0A7V7RJH2"/>
<protein>
    <submittedName>
        <fullName evidence="3">YhcN/YlaJ family sporulation lipoprotein</fullName>
    </submittedName>
</protein>
<dbReference type="OrthoDB" id="1707228at2"/>
<keyword evidence="2" id="KW-0732">Signal</keyword>
<accession>A0A7V7RJH2</accession>
<organism evidence="3 4">
    <name type="scientific">Bacillus mesophilum</name>
    <dbReference type="NCBI Taxonomy" id="1071718"/>
    <lineage>
        <taxon>Bacteria</taxon>
        <taxon>Bacillati</taxon>
        <taxon>Bacillota</taxon>
        <taxon>Bacilli</taxon>
        <taxon>Bacillales</taxon>
        <taxon>Bacillaceae</taxon>
        <taxon>Bacillus</taxon>
    </lineage>
</organism>
<gene>
    <name evidence="3" type="ORF">F7732_20260</name>
</gene>
<dbReference type="InterPro" id="IPR014247">
    <property type="entry name" value="Spore_lipoprot_YhcN/YlaJ"/>
</dbReference>
<dbReference type="RefSeq" id="WP_151575875.1">
    <property type="nucleotide sequence ID" value="NZ_WBOT01000010.1"/>
</dbReference>
<dbReference type="EMBL" id="WBOT01000010">
    <property type="protein sequence ID" value="KAB2329823.1"/>
    <property type="molecule type" value="Genomic_DNA"/>
</dbReference>
<dbReference type="Pfam" id="PF09580">
    <property type="entry name" value="Spore_YhcN_YlaJ"/>
    <property type="match status" value="1"/>
</dbReference>
<keyword evidence="4" id="KW-1185">Reference proteome</keyword>
<feature type="chain" id="PRO_5038687932" evidence="2">
    <location>
        <begin position="22"/>
        <end position="205"/>
    </location>
</feature>
<dbReference type="PROSITE" id="PS51257">
    <property type="entry name" value="PROKAR_LIPOPROTEIN"/>
    <property type="match status" value="1"/>
</dbReference>
<comment type="caution">
    <text evidence="3">The sequence shown here is derived from an EMBL/GenBank/DDBJ whole genome shotgun (WGS) entry which is preliminary data.</text>
</comment>
<evidence type="ECO:0000256" key="2">
    <source>
        <dbReference type="SAM" id="SignalP"/>
    </source>
</evidence>
<dbReference type="InterPro" id="IPR019076">
    <property type="entry name" value="Spore_lipoprot_YhcN/YlaJ-like"/>
</dbReference>
<evidence type="ECO:0000313" key="3">
    <source>
        <dbReference type="EMBL" id="KAB2329823.1"/>
    </source>
</evidence>
<feature type="signal peptide" evidence="2">
    <location>
        <begin position="1"/>
        <end position="21"/>
    </location>
</feature>
<evidence type="ECO:0000313" key="4">
    <source>
        <dbReference type="Proteomes" id="UP000441354"/>
    </source>
</evidence>
<sequence>MINKKALIGTAFAAIMLSACGANNNNLNDTAFDDRNLNEPLRVNYENNDRMNRTNENNGNTRSYNINNNGNQELNDYRLNGGDRVNNAEDEINRSMKVADRVADKITDMQEVDRANVIVTDNNAYVAASLEDVRNLETRGTLENKISDQVKSVDQDINNVYVSFDPDFNNRMTNYADDIRNGEPVEGFFDEFNEMVRRIFPTQNN</sequence>
<dbReference type="Proteomes" id="UP000441354">
    <property type="component" value="Unassembled WGS sequence"/>
</dbReference>
<dbReference type="GO" id="GO:0030435">
    <property type="term" value="P:sporulation resulting in formation of a cellular spore"/>
    <property type="evidence" value="ECO:0007669"/>
    <property type="project" value="InterPro"/>
</dbReference>
<name>A0A7V7RJH2_9BACI</name>
<keyword evidence="3" id="KW-0449">Lipoprotein</keyword>
<proteinExistence type="predicted"/>
<reference evidence="3 4" key="1">
    <citation type="journal article" date="2014" name="Arch. Microbiol.">
        <title>Bacillus mesophilum sp. nov., strain IITR-54T, a novel 4-chlorobiphenyl dechlorinating bacterium.</title>
        <authorList>
            <person name="Manickam N."/>
            <person name="Singh N.K."/>
            <person name="Bajaj A."/>
            <person name="Kumar R.M."/>
            <person name="Kaur G."/>
            <person name="Kaur N."/>
            <person name="Bala M."/>
            <person name="Kumar A."/>
            <person name="Mayilraj S."/>
        </authorList>
    </citation>
    <scope>NUCLEOTIDE SEQUENCE [LARGE SCALE GENOMIC DNA]</scope>
    <source>
        <strain evidence="3 4">IITR-54</strain>
    </source>
</reference>
<feature type="region of interest" description="Disordered" evidence="1">
    <location>
        <begin position="49"/>
        <end position="73"/>
    </location>
</feature>
<evidence type="ECO:0000256" key="1">
    <source>
        <dbReference type="SAM" id="MobiDB-lite"/>
    </source>
</evidence>
<dbReference type="NCBIfam" id="TIGR02898">
    <property type="entry name" value="spore_YhcN_YlaJ"/>
    <property type="match status" value="1"/>
</dbReference>